<dbReference type="PANTHER" id="PTHR19143:SF458">
    <property type="entry name" value="FIBRINOGEN C-TERMINAL DOMAIN-CONTAINING PROTEIN-RELATED"/>
    <property type="match status" value="1"/>
</dbReference>
<dbReference type="SUPFAM" id="SSF56496">
    <property type="entry name" value="Fibrinogen C-terminal domain-like"/>
    <property type="match status" value="1"/>
</dbReference>
<dbReference type="Gene3D" id="3.90.215.10">
    <property type="entry name" value="Gamma Fibrinogen, chain A, domain 1"/>
    <property type="match status" value="1"/>
</dbReference>
<comment type="caution">
    <text evidence="3">The sequence shown here is derived from an EMBL/GenBank/DDBJ whole genome shotgun (WGS) entry which is preliminary data.</text>
</comment>
<dbReference type="InterPro" id="IPR050373">
    <property type="entry name" value="Fibrinogen_C-term_domain"/>
</dbReference>
<keyword evidence="4" id="KW-1185">Reference proteome</keyword>
<feature type="domain" description="Fibrinogen C-terminal" evidence="2">
    <location>
        <begin position="197"/>
        <end position="391"/>
    </location>
</feature>
<dbReference type="InterPro" id="IPR002181">
    <property type="entry name" value="Fibrinogen_a/b/g_C_dom"/>
</dbReference>
<dbReference type="NCBIfam" id="NF040941">
    <property type="entry name" value="GGGWT_bact"/>
    <property type="match status" value="1"/>
</dbReference>
<evidence type="ECO:0000313" key="3">
    <source>
        <dbReference type="EMBL" id="VDI60368.1"/>
    </source>
</evidence>
<keyword evidence="1" id="KW-0175">Coiled coil</keyword>
<reference evidence="3" key="1">
    <citation type="submission" date="2018-11" db="EMBL/GenBank/DDBJ databases">
        <authorList>
            <person name="Alioto T."/>
            <person name="Alioto T."/>
        </authorList>
    </citation>
    <scope>NUCLEOTIDE SEQUENCE</scope>
</reference>
<feature type="coiled-coil region" evidence="1">
    <location>
        <begin position="68"/>
        <end position="99"/>
    </location>
</feature>
<dbReference type="EMBL" id="UYJE01008029">
    <property type="protein sequence ID" value="VDI60368.1"/>
    <property type="molecule type" value="Genomic_DNA"/>
</dbReference>
<dbReference type="AlphaFoldDB" id="A0A8B6G8E9"/>
<dbReference type="CDD" id="cd00087">
    <property type="entry name" value="FReD"/>
    <property type="match status" value="1"/>
</dbReference>
<dbReference type="OrthoDB" id="6125406at2759"/>
<dbReference type="Pfam" id="PF00147">
    <property type="entry name" value="Fibrinogen_C"/>
    <property type="match status" value="1"/>
</dbReference>
<dbReference type="PROSITE" id="PS51406">
    <property type="entry name" value="FIBRINOGEN_C_2"/>
    <property type="match status" value="1"/>
</dbReference>
<dbReference type="InterPro" id="IPR036056">
    <property type="entry name" value="Fibrinogen-like_C"/>
</dbReference>
<evidence type="ECO:0000313" key="4">
    <source>
        <dbReference type="Proteomes" id="UP000596742"/>
    </source>
</evidence>
<gene>
    <name evidence="3" type="ORF">MGAL_10B053327</name>
</gene>
<dbReference type="Proteomes" id="UP000596742">
    <property type="component" value="Unassembled WGS sequence"/>
</dbReference>
<organism evidence="3 4">
    <name type="scientific">Mytilus galloprovincialis</name>
    <name type="common">Mediterranean mussel</name>
    <dbReference type="NCBI Taxonomy" id="29158"/>
    <lineage>
        <taxon>Eukaryota</taxon>
        <taxon>Metazoa</taxon>
        <taxon>Spiralia</taxon>
        <taxon>Lophotrochozoa</taxon>
        <taxon>Mollusca</taxon>
        <taxon>Bivalvia</taxon>
        <taxon>Autobranchia</taxon>
        <taxon>Pteriomorphia</taxon>
        <taxon>Mytilida</taxon>
        <taxon>Mytiloidea</taxon>
        <taxon>Mytilidae</taxon>
        <taxon>Mytilinae</taxon>
        <taxon>Mytilus</taxon>
    </lineage>
</organism>
<proteinExistence type="predicted"/>
<protein>
    <recommendedName>
        <fullName evidence="2">Fibrinogen C-terminal domain-containing protein</fullName>
    </recommendedName>
</protein>
<name>A0A8B6G8E9_MYTGA</name>
<dbReference type="GO" id="GO:0005615">
    <property type="term" value="C:extracellular space"/>
    <property type="evidence" value="ECO:0007669"/>
    <property type="project" value="TreeGrafter"/>
</dbReference>
<dbReference type="PANTHER" id="PTHR19143">
    <property type="entry name" value="FIBRINOGEN/TENASCIN/ANGIOPOEITIN"/>
    <property type="match status" value="1"/>
</dbReference>
<evidence type="ECO:0000256" key="1">
    <source>
        <dbReference type="SAM" id="Coils"/>
    </source>
</evidence>
<dbReference type="SMART" id="SM00186">
    <property type="entry name" value="FBG"/>
    <property type="match status" value="1"/>
</dbReference>
<dbReference type="InterPro" id="IPR014716">
    <property type="entry name" value="Fibrinogen_a/b/g_C_1"/>
</dbReference>
<evidence type="ECO:0000259" key="2">
    <source>
        <dbReference type="PROSITE" id="PS51406"/>
    </source>
</evidence>
<sequence>MPLISNDLKAPLVAELDIISVNKQLESYINDDIESTFSDKIQDMVKIEQDQTKTTMLEDYSLKLNTTKKEYDKRFSNIVQNLEAKQREITLEISEVYRNLSESKSTFNTEITDLLSVFEHRQESLKLAMMSEYLSKLQQSQDANNVKINDFASAQKSQFAELSRELKEEFKKSSTNLQTKMQELEEWKTNLMKTFKDTFVPMYKDCSYMTGEKNKPSGVYTIYPDEMNGEKAYCDMATDGGGWTVLQRRIDRTTSFDRNWKDYKEGFGNKYLNFLTSKDKYELRVDLTDTNNKQTYALFQTFIVGDENSKYKLTIGDYSGTAGNYMAHNNGREFSTKDNDNDATSTHCAVRYGAWWHGACSNSWLNGKDNKNYYWAGYKYNTTKMMFRKKM</sequence>
<accession>A0A8B6G8E9</accession>